<name>A0A8S5SI10_9VIRU</name>
<organism evidence="1">
    <name type="scientific">Phage sp. ctqZP6</name>
    <dbReference type="NCBI Taxonomy" id="2828010"/>
    <lineage>
        <taxon>Viruses</taxon>
    </lineage>
</organism>
<proteinExistence type="predicted"/>
<dbReference type="EMBL" id="BK032598">
    <property type="protein sequence ID" value="DAF50598.1"/>
    <property type="molecule type" value="Genomic_DNA"/>
</dbReference>
<evidence type="ECO:0000313" key="1">
    <source>
        <dbReference type="EMBL" id="DAF50598.1"/>
    </source>
</evidence>
<dbReference type="Pfam" id="PF10934">
    <property type="entry name" value="Sheath_initiator"/>
    <property type="match status" value="1"/>
</dbReference>
<sequence>MDERSGTTRRRAIVWFGSYGTNTDGTAKFVNPNDKHDNFSSENTMVRDCLIQRLSVIQHELWYNYQYGMPLVDENTAKVTIDNFVMKTIQEHQDVLEITSFTSNLDKHNYHCDVQFTTKFGNTSLSL</sequence>
<protein>
    <submittedName>
        <fullName evidence="1">Uncharacterized protein</fullName>
    </submittedName>
</protein>
<reference evidence="1" key="1">
    <citation type="journal article" date="2021" name="Proc. Natl. Acad. Sci. U.S.A.">
        <title>A Catalog of Tens of Thousands of Viruses from Human Metagenomes Reveals Hidden Associations with Chronic Diseases.</title>
        <authorList>
            <person name="Tisza M.J."/>
            <person name="Buck C.B."/>
        </authorList>
    </citation>
    <scope>NUCLEOTIDE SEQUENCE</scope>
    <source>
        <strain evidence="1">CtqZP6</strain>
    </source>
</reference>
<accession>A0A8S5SI10</accession>
<dbReference type="InterPro" id="IPR020288">
    <property type="entry name" value="Sheath_initiator"/>
</dbReference>